<evidence type="ECO:0000256" key="4">
    <source>
        <dbReference type="ARBA" id="ARBA00022801"/>
    </source>
</evidence>
<keyword evidence="6" id="KW-0464">Manganese</keyword>
<dbReference type="InterPro" id="IPR045121">
    <property type="entry name" value="CoAse"/>
</dbReference>
<evidence type="ECO:0000313" key="9">
    <source>
        <dbReference type="Proteomes" id="UP000275256"/>
    </source>
</evidence>
<comment type="cofactor">
    <cofactor evidence="1">
        <name>Mn(2+)</name>
        <dbReference type="ChEBI" id="CHEBI:29035"/>
    </cofactor>
</comment>
<gene>
    <name evidence="8" type="ORF">EAX62_00590</name>
</gene>
<feature type="domain" description="Nudix hydrolase" evidence="7">
    <location>
        <begin position="1"/>
        <end position="132"/>
    </location>
</feature>
<dbReference type="SUPFAM" id="SSF55811">
    <property type="entry name" value="Nudix"/>
    <property type="match status" value="1"/>
</dbReference>
<reference evidence="8 9" key="1">
    <citation type="submission" date="2018-10" db="EMBL/GenBank/DDBJ databases">
        <title>Tessaracoccus antarcticuss sp. nov., isolated from sediment.</title>
        <authorList>
            <person name="Zhou L.Y."/>
            <person name="Du Z.J."/>
        </authorList>
    </citation>
    <scope>NUCLEOTIDE SEQUENCE [LARGE SCALE GENOMIC DNA]</scope>
    <source>
        <strain evidence="8 9">JDX10</strain>
    </source>
</reference>
<dbReference type="Proteomes" id="UP000275256">
    <property type="component" value="Unassembled WGS sequence"/>
</dbReference>
<keyword evidence="3" id="KW-0479">Metal-binding</keyword>
<evidence type="ECO:0000256" key="1">
    <source>
        <dbReference type="ARBA" id="ARBA00001936"/>
    </source>
</evidence>
<organism evidence="8 9">
    <name type="scientific">Tessaracoccus antarcticus</name>
    <dbReference type="NCBI Taxonomy" id="2479848"/>
    <lineage>
        <taxon>Bacteria</taxon>
        <taxon>Bacillati</taxon>
        <taxon>Actinomycetota</taxon>
        <taxon>Actinomycetes</taxon>
        <taxon>Propionibacteriales</taxon>
        <taxon>Propionibacteriaceae</taxon>
        <taxon>Tessaracoccus</taxon>
    </lineage>
</organism>
<dbReference type="OrthoDB" id="9802805at2"/>
<evidence type="ECO:0000256" key="2">
    <source>
        <dbReference type="ARBA" id="ARBA00001946"/>
    </source>
</evidence>
<dbReference type="Gene3D" id="3.90.79.10">
    <property type="entry name" value="Nucleoside Triphosphate Pyrophosphohydrolase"/>
    <property type="match status" value="1"/>
</dbReference>
<protein>
    <submittedName>
        <fullName evidence="8">CoA pyrophosphatase</fullName>
    </submittedName>
</protein>
<dbReference type="EMBL" id="REFW01000001">
    <property type="protein sequence ID" value="RMB62364.1"/>
    <property type="molecule type" value="Genomic_DNA"/>
</dbReference>
<comment type="caution">
    <text evidence="8">The sequence shown here is derived from an EMBL/GenBank/DDBJ whole genome shotgun (WGS) entry which is preliminary data.</text>
</comment>
<name>A0A3M0GBU4_9ACTN</name>
<dbReference type="AlphaFoldDB" id="A0A3M0GBU4"/>
<evidence type="ECO:0000256" key="3">
    <source>
        <dbReference type="ARBA" id="ARBA00022723"/>
    </source>
</evidence>
<keyword evidence="4" id="KW-0378">Hydrolase</keyword>
<dbReference type="CDD" id="cd03426">
    <property type="entry name" value="NUDIX_CoAse_Nudt7"/>
    <property type="match status" value="1"/>
</dbReference>
<proteinExistence type="predicted"/>
<keyword evidence="5" id="KW-0460">Magnesium</keyword>
<comment type="cofactor">
    <cofactor evidence="2">
        <name>Mg(2+)</name>
        <dbReference type="ChEBI" id="CHEBI:18420"/>
    </cofactor>
</comment>
<dbReference type="GO" id="GO:0046872">
    <property type="term" value="F:metal ion binding"/>
    <property type="evidence" value="ECO:0007669"/>
    <property type="project" value="UniProtKB-KW"/>
</dbReference>
<dbReference type="InterPro" id="IPR015797">
    <property type="entry name" value="NUDIX_hydrolase-like_dom_sf"/>
</dbReference>
<dbReference type="Pfam" id="PF00293">
    <property type="entry name" value="NUDIX"/>
    <property type="match status" value="1"/>
</dbReference>
<dbReference type="GO" id="GO:0010945">
    <property type="term" value="F:coenzyme A diphosphatase activity"/>
    <property type="evidence" value="ECO:0007669"/>
    <property type="project" value="InterPro"/>
</dbReference>
<keyword evidence="9" id="KW-1185">Reference proteome</keyword>
<evidence type="ECO:0000313" key="8">
    <source>
        <dbReference type="EMBL" id="RMB62364.1"/>
    </source>
</evidence>
<dbReference type="InterPro" id="IPR000086">
    <property type="entry name" value="NUDIX_hydrolase_dom"/>
</dbReference>
<dbReference type="PROSITE" id="PS51462">
    <property type="entry name" value="NUDIX"/>
    <property type="match status" value="1"/>
</dbReference>
<accession>A0A3M0GBU4</accession>
<evidence type="ECO:0000256" key="5">
    <source>
        <dbReference type="ARBA" id="ARBA00022842"/>
    </source>
</evidence>
<evidence type="ECO:0000259" key="7">
    <source>
        <dbReference type="PROSITE" id="PS51462"/>
    </source>
</evidence>
<dbReference type="PANTHER" id="PTHR12992:SF11">
    <property type="entry name" value="MITOCHONDRIAL COENZYME A DIPHOSPHATASE NUDT8"/>
    <property type="match status" value="1"/>
</dbReference>
<dbReference type="PANTHER" id="PTHR12992">
    <property type="entry name" value="NUDIX HYDROLASE"/>
    <property type="match status" value="1"/>
</dbReference>
<evidence type="ECO:0000256" key="6">
    <source>
        <dbReference type="ARBA" id="ARBA00023211"/>
    </source>
</evidence>
<sequence length="173" mass="18907">MLFTDEADPRVTVIERAITMRRHAGQVAFPGGAMEPTDPTIIDAALREAQEEVGLDHRLVRVIGELPAAWVAASNFDVTPVIGVWDGSVELWPADPREVGAVHSLQVSRLVDPAARVRSRHPGGYVGPAFLAGELFIWGFTAHLLDEALELAGWARPWDASVVVDVPDRFLRD</sequence>